<evidence type="ECO:0000256" key="4">
    <source>
        <dbReference type="SAM" id="MobiDB-lite"/>
    </source>
</evidence>
<dbReference type="InterPro" id="IPR001249">
    <property type="entry name" value="AcCoA_biotinCC"/>
</dbReference>
<dbReference type="NCBIfam" id="TIGR00531">
    <property type="entry name" value="BCCP"/>
    <property type="match status" value="1"/>
</dbReference>
<dbReference type="PANTHER" id="PTHR45266:SF3">
    <property type="entry name" value="OXALOACETATE DECARBOXYLASE ALPHA CHAIN"/>
    <property type="match status" value="1"/>
</dbReference>
<comment type="pathway">
    <text evidence="3">Lipid metabolism; fatty acid biosynthesis.</text>
</comment>
<protein>
    <recommendedName>
        <fullName evidence="1 3">Biotin carboxyl carrier protein of acetyl-CoA carboxylase</fullName>
    </recommendedName>
</protein>
<dbReference type="RefSeq" id="WP_160920370.1">
    <property type="nucleotide sequence ID" value="NZ_WMEY01000005.1"/>
</dbReference>
<dbReference type="AlphaFoldDB" id="A0A845F2N0"/>
<dbReference type="EMBL" id="WMEY01000005">
    <property type="protein sequence ID" value="MYL64984.1"/>
    <property type="molecule type" value="Genomic_DNA"/>
</dbReference>
<accession>A0A845F2N0</accession>
<proteinExistence type="predicted"/>
<dbReference type="Pfam" id="PF00364">
    <property type="entry name" value="Biotin_lipoyl"/>
    <property type="match status" value="1"/>
</dbReference>
<evidence type="ECO:0000256" key="2">
    <source>
        <dbReference type="ARBA" id="ARBA00023267"/>
    </source>
</evidence>
<organism evidence="6 7">
    <name type="scientific">Guptibacillus hwajinpoensis</name>
    <dbReference type="NCBI Taxonomy" id="208199"/>
    <lineage>
        <taxon>Bacteria</taxon>
        <taxon>Bacillati</taxon>
        <taxon>Bacillota</taxon>
        <taxon>Bacilli</taxon>
        <taxon>Bacillales</taxon>
        <taxon>Guptibacillaceae</taxon>
        <taxon>Guptibacillus</taxon>
    </lineage>
</organism>
<comment type="caution">
    <text evidence="6">The sequence shown here is derived from an EMBL/GenBank/DDBJ whole genome shotgun (WGS) entry which is preliminary data.</text>
</comment>
<gene>
    <name evidence="6" type="primary">accB</name>
    <name evidence="6" type="ORF">GLW07_16620</name>
</gene>
<dbReference type="Proteomes" id="UP000447833">
    <property type="component" value="Unassembled WGS sequence"/>
</dbReference>
<keyword evidence="3" id="KW-0276">Fatty acid metabolism</keyword>
<dbReference type="InterPro" id="IPR000089">
    <property type="entry name" value="Biotin_lipoyl"/>
</dbReference>
<reference evidence="6 7" key="1">
    <citation type="submission" date="2019-11" db="EMBL/GenBank/DDBJ databases">
        <title>Genome sequences of 17 halophilic strains isolated from different environments.</title>
        <authorList>
            <person name="Furrow R.E."/>
        </authorList>
    </citation>
    <scope>NUCLEOTIDE SEQUENCE [LARGE SCALE GENOMIC DNA]</scope>
    <source>
        <strain evidence="6 7">22506_14_FS</strain>
    </source>
</reference>
<dbReference type="PROSITE" id="PS50968">
    <property type="entry name" value="BIOTINYL_LIPOYL"/>
    <property type="match status" value="1"/>
</dbReference>
<feature type="region of interest" description="Disordered" evidence="4">
    <location>
        <begin position="34"/>
        <end position="79"/>
    </location>
</feature>
<feature type="domain" description="Lipoyl-binding" evidence="5">
    <location>
        <begin position="75"/>
        <end position="151"/>
    </location>
</feature>
<evidence type="ECO:0000256" key="3">
    <source>
        <dbReference type="RuleBase" id="RU364072"/>
    </source>
</evidence>
<keyword evidence="3" id="KW-0275">Fatty acid biosynthesis</keyword>
<dbReference type="CDD" id="cd06850">
    <property type="entry name" value="biotinyl_domain"/>
    <property type="match status" value="1"/>
</dbReference>
<dbReference type="GO" id="GO:0003989">
    <property type="term" value="F:acetyl-CoA carboxylase activity"/>
    <property type="evidence" value="ECO:0007669"/>
    <property type="project" value="InterPro"/>
</dbReference>
<evidence type="ECO:0000256" key="1">
    <source>
        <dbReference type="ARBA" id="ARBA00017562"/>
    </source>
</evidence>
<dbReference type="PRINTS" id="PR01071">
    <property type="entry name" value="ACOABIOTINCC"/>
</dbReference>
<keyword evidence="2 3" id="KW-0092">Biotin</keyword>
<evidence type="ECO:0000313" key="7">
    <source>
        <dbReference type="Proteomes" id="UP000447833"/>
    </source>
</evidence>
<evidence type="ECO:0000259" key="5">
    <source>
        <dbReference type="PROSITE" id="PS50968"/>
    </source>
</evidence>
<dbReference type="GO" id="GO:0009317">
    <property type="term" value="C:acetyl-CoA carboxylase complex"/>
    <property type="evidence" value="ECO:0007669"/>
    <property type="project" value="InterPro"/>
</dbReference>
<dbReference type="SUPFAM" id="SSF51230">
    <property type="entry name" value="Single hybrid motif"/>
    <property type="match status" value="1"/>
</dbReference>
<name>A0A845F2N0_9BACL</name>
<dbReference type="InterPro" id="IPR011053">
    <property type="entry name" value="Single_hybrid_motif"/>
</dbReference>
<dbReference type="GO" id="GO:0006633">
    <property type="term" value="P:fatty acid biosynthetic process"/>
    <property type="evidence" value="ECO:0007669"/>
    <property type="project" value="UniProtKB-UniPathway"/>
</dbReference>
<keyword evidence="3" id="KW-0443">Lipid metabolism</keyword>
<dbReference type="PANTHER" id="PTHR45266">
    <property type="entry name" value="OXALOACETATE DECARBOXYLASE ALPHA CHAIN"/>
    <property type="match status" value="1"/>
</dbReference>
<comment type="function">
    <text evidence="3">This protein is a component of the acetyl coenzyme A carboxylase complex; first, biotin carboxylase catalyzes the carboxylation of the carrier protein and then the transcarboxylase transfers the carboxyl group to form malonyl-CoA.</text>
</comment>
<dbReference type="InterPro" id="IPR050709">
    <property type="entry name" value="Biotin_Carboxyl_Carrier/Decarb"/>
</dbReference>
<sequence length="153" mass="16965">MLSSKEIIEIIKYVDGSTVDEVHYEHDSFVVKVKNQNPESEKREPQEAKVPTAVAERGQEDLTPEVEAPQETPEAHTVKAPMVGMFYSSPSPDDPAFIQVGDAVKEETVVCCLEAMKMFNDVQADVNGEINEILVENGDLVEFGQPLFTVKPE</sequence>
<keyword evidence="3" id="KW-0444">Lipid biosynthesis</keyword>
<dbReference type="UniPathway" id="UPA00094"/>
<evidence type="ECO:0000313" key="6">
    <source>
        <dbReference type="EMBL" id="MYL64984.1"/>
    </source>
</evidence>
<dbReference type="Gene3D" id="2.40.50.100">
    <property type="match status" value="1"/>
</dbReference>